<reference evidence="1 2" key="1">
    <citation type="submission" date="2021-05" db="EMBL/GenBank/DDBJ databases">
        <title>Bacteria Genome sequencing.</title>
        <authorList>
            <person name="Takabe Y."/>
            <person name="Nakajima Y."/>
            <person name="Suzuki S."/>
            <person name="Shiozaki T."/>
        </authorList>
    </citation>
    <scope>NUCLEOTIDE SEQUENCE [LARGE SCALE GENOMIC DNA]</scope>
    <source>
        <strain evidence="1 2">AI_62</strain>
    </source>
</reference>
<dbReference type="Pfam" id="PF05521">
    <property type="entry name" value="Phage_HCP"/>
    <property type="match status" value="1"/>
</dbReference>
<name>A0ABQ4NNG3_9RHOB</name>
<dbReference type="EMBL" id="BPFH01000004">
    <property type="protein sequence ID" value="GIT95652.1"/>
    <property type="molecule type" value="Genomic_DNA"/>
</dbReference>
<evidence type="ECO:0000313" key="1">
    <source>
        <dbReference type="EMBL" id="GIT95652.1"/>
    </source>
</evidence>
<keyword evidence="2" id="KW-1185">Reference proteome</keyword>
<gene>
    <name evidence="1" type="ORF">JANAI62_22750</name>
</gene>
<dbReference type="Gene3D" id="2.40.10.270">
    <property type="entry name" value="Bacteriophage SPP1 head-tail adaptor protein"/>
    <property type="match status" value="1"/>
</dbReference>
<proteinExistence type="predicted"/>
<organism evidence="1 2">
    <name type="scientific">Jannaschia pagri</name>
    <dbReference type="NCBI Taxonomy" id="2829797"/>
    <lineage>
        <taxon>Bacteria</taxon>
        <taxon>Pseudomonadati</taxon>
        <taxon>Pseudomonadota</taxon>
        <taxon>Alphaproteobacteria</taxon>
        <taxon>Rhodobacterales</taxon>
        <taxon>Roseobacteraceae</taxon>
        <taxon>Jannaschia</taxon>
    </lineage>
</organism>
<dbReference type="RefSeq" id="WP_220749158.1">
    <property type="nucleotide sequence ID" value="NZ_BPFH01000004.1"/>
</dbReference>
<sequence length="115" mass="12687">MSRTFNRRMTHQVPVDTADGAGGFVRTWVSRGALWCEIRMRSGSLKATEFGDTARLKVRILTHAVPSDHDARPWPGHRMLDGPRTFVIDAVHESDSAGRYLTILATEMPEAGGAP</sequence>
<dbReference type="InterPro" id="IPR038666">
    <property type="entry name" value="SSP1_head-tail_sf"/>
</dbReference>
<evidence type="ECO:0000313" key="2">
    <source>
        <dbReference type="Proteomes" id="UP000786693"/>
    </source>
</evidence>
<dbReference type="Proteomes" id="UP000786693">
    <property type="component" value="Unassembled WGS sequence"/>
</dbReference>
<comment type="caution">
    <text evidence="1">The sequence shown here is derived from an EMBL/GenBank/DDBJ whole genome shotgun (WGS) entry which is preliminary data.</text>
</comment>
<dbReference type="InterPro" id="IPR008767">
    <property type="entry name" value="Phage_SPP1_head-tail_adaptor"/>
</dbReference>
<accession>A0ABQ4NNG3</accession>
<protein>
    <submittedName>
        <fullName evidence="1">Tail protein</fullName>
    </submittedName>
</protein>